<dbReference type="Proteomes" id="UP001221413">
    <property type="component" value="Unassembled WGS sequence"/>
</dbReference>
<evidence type="ECO:0000256" key="1">
    <source>
        <dbReference type="ARBA" id="ARBA00004613"/>
    </source>
</evidence>
<evidence type="ECO:0000256" key="2">
    <source>
        <dbReference type="ARBA" id="ARBA00007456"/>
    </source>
</evidence>
<organism evidence="7 8">
    <name type="scientific">Drechslerella dactyloides</name>
    <name type="common">Nematode-trapping fungus</name>
    <name type="synonym">Arthrobotrys dactyloides</name>
    <dbReference type="NCBI Taxonomy" id="74499"/>
    <lineage>
        <taxon>Eukaryota</taxon>
        <taxon>Fungi</taxon>
        <taxon>Dikarya</taxon>
        <taxon>Ascomycota</taxon>
        <taxon>Pezizomycotina</taxon>
        <taxon>Orbiliomycetes</taxon>
        <taxon>Orbiliales</taxon>
        <taxon>Orbiliaceae</taxon>
        <taxon>Drechslerella</taxon>
    </lineage>
</organism>
<dbReference type="SUPFAM" id="SSF51182">
    <property type="entry name" value="RmlC-like cupins"/>
    <property type="match status" value="1"/>
</dbReference>
<dbReference type="Gene3D" id="3.60.130.10">
    <property type="entry name" value="Clavaminate synthase-like"/>
    <property type="match status" value="1"/>
</dbReference>
<dbReference type="InterPro" id="IPR053183">
    <property type="entry name" value="ASL1"/>
</dbReference>
<dbReference type="Gene3D" id="3.20.20.80">
    <property type="entry name" value="Glycosidases"/>
    <property type="match status" value="1"/>
</dbReference>
<reference evidence="7" key="1">
    <citation type="submission" date="2023-01" db="EMBL/GenBank/DDBJ databases">
        <title>The chitinases involved in constricting ring structure development in the nematode-trapping fungus Drechslerella dactyloides.</title>
        <authorList>
            <person name="Wang R."/>
            <person name="Zhang L."/>
            <person name="Tang P."/>
            <person name="Li S."/>
            <person name="Liang L."/>
        </authorList>
    </citation>
    <scope>NUCLEOTIDE SEQUENCE</scope>
    <source>
        <strain evidence="7">YMF1.00031</strain>
    </source>
</reference>
<dbReference type="SMART" id="SM00835">
    <property type="entry name" value="Cupin_1"/>
    <property type="match status" value="1"/>
</dbReference>
<dbReference type="GO" id="GO:0016491">
    <property type="term" value="F:oxidoreductase activity"/>
    <property type="evidence" value="ECO:0007669"/>
    <property type="project" value="UniProtKB-KW"/>
</dbReference>
<dbReference type="PRINTS" id="PR00325">
    <property type="entry name" value="GERMIN"/>
</dbReference>
<evidence type="ECO:0000256" key="5">
    <source>
        <dbReference type="ARBA" id="ARBA00023211"/>
    </source>
</evidence>
<accession>A0AAD6J3R4</accession>
<dbReference type="GO" id="GO:0009277">
    <property type="term" value="C:fungal-type cell wall"/>
    <property type="evidence" value="ECO:0007669"/>
    <property type="project" value="TreeGrafter"/>
</dbReference>
<protein>
    <recommendedName>
        <fullName evidence="6">Cupin type-1 domain-containing protein</fullName>
    </recommendedName>
</protein>
<keyword evidence="3" id="KW-0964">Secreted</keyword>
<evidence type="ECO:0000256" key="4">
    <source>
        <dbReference type="ARBA" id="ARBA00023002"/>
    </source>
</evidence>
<feature type="domain" description="Cupin type-1" evidence="6">
    <location>
        <begin position="20"/>
        <end position="164"/>
    </location>
</feature>
<gene>
    <name evidence="7" type="ORF">Dda_3492</name>
</gene>
<dbReference type="InterPro" id="IPR024655">
    <property type="entry name" value="Asl1_glyco_hydro_catalytic"/>
</dbReference>
<dbReference type="SUPFAM" id="SSF51197">
    <property type="entry name" value="Clavaminate synthase-like"/>
    <property type="match status" value="1"/>
</dbReference>
<evidence type="ECO:0000259" key="6">
    <source>
        <dbReference type="SMART" id="SM00835"/>
    </source>
</evidence>
<evidence type="ECO:0000313" key="8">
    <source>
        <dbReference type="Proteomes" id="UP001221413"/>
    </source>
</evidence>
<dbReference type="AlphaFoldDB" id="A0AAD6J3R4"/>
<dbReference type="SUPFAM" id="SSF51445">
    <property type="entry name" value="(Trans)glycosidases"/>
    <property type="match status" value="1"/>
</dbReference>
<dbReference type="InterPro" id="IPR014710">
    <property type="entry name" value="RmlC-like_jellyroll"/>
</dbReference>
<dbReference type="Gene3D" id="2.60.120.10">
    <property type="entry name" value="Jelly Rolls"/>
    <property type="match status" value="1"/>
</dbReference>
<proteinExistence type="inferred from homology"/>
<dbReference type="CDD" id="cd02241">
    <property type="entry name" value="cupin_OxOx"/>
    <property type="match status" value="1"/>
</dbReference>
<dbReference type="GO" id="GO:0005576">
    <property type="term" value="C:extracellular region"/>
    <property type="evidence" value="ECO:0007669"/>
    <property type="project" value="UniProtKB-SubCell"/>
</dbReference>
<dbReference type="Pfam" id="PF11790">
    <property type="entry name" value="Glyco_hydro_cc"/>
    <property type="match status" value="1"/>
</dbReference>
<dbReference type="GO" id="GO:0071966">
    <property type="term" value="P:fungal-type cell wall polysaccharide metabolic process"/>
    <property type="evidence" value="ECO:0007669"/>
    <property type="project" value="TreeGrafter"/>
</dbReference>
<name>A0AAD6J3R4_DREDA</name>
<dbReference type="PANTHER" id="PTHR34154:SF3">
    <property type="entry name" value="ALKALI-SENSITIVE LINKAGE PROTEIN 1"/>
    <property type="match status" value="1"/>
</dbReference>
<evidence type="ECO:0000256" key="3">
    <source>
        <dbReference type="ARBA" id="ARBA00022525"/>
    </source>
</evidence>
<comment type="similarity">
    <text evidence="2">Belongs to the germin family.</text>
</comment>
<evidence type="ECO:0000313" key="7">
    <source>
        <dbReference type="EMBL" id="KAJ6262680.1"/>
    </source>
</evidence>
<dbReference type="PANTHER" id="PTHR34154">
    <property type="entry name" value="ALKALI-SENSITIVE LINKAGE PROTEIN 1"/>
    <property type="match status" value="1"/>
</dbReference>
<dbReference type="Pfam" id="PF00190">
    <property type="entry name" value="Cupin_1"/>
    <property type="match status" value="1"/>
</dbReference>
<keyword evidence="4" id="KW-0560">Oxidoreductase</keyword>
<dbReference type="InterPro" id="IPR001929">
    <property type="entry name" value="Germin"/>
</dbReference>
<sequence>MQATQLDRLGFLNSNGDWAFNFVKQPSYKRDPGSVVTANAANFPAVIGNGMSMALITLAPCGTLPAHIHPRAANYVIGVRGSTKTYFFEENGAKVVVNTLTPGIMTIFPQAALHTMFNDGCSEATLISALSSEDPGTLTFANSVFALPIDLVSNAFGADLSSVRDKIPALANNAIAGTRECLARCRHAFDMSKPVHVLKGREAGYDIHHLANVLGTSVMFAEPSQLRTIRAGTRHILVQILDGKEIEVFQIVSELHQDEICSLSEDLLMLAIIRQKFGDLVSRKVLTASAAASLRDAIAETYLPGSLEYQHALESERNEKWLFKPAGGGKGAGIVFRDDIPENDWRAFRFDLIMPDDNSVKHVSWNIVGTFFIVDGCFGGFGPWRSSEEKICALSRGGSWMIGTISERSEDVNIFPPKTIEAHSTHCGSAADHVAKVRQSLEEHGVALVKLNFEDPSSSYLVSLVRDGFHPLYGHGLPVNHSRKKGWLWDVKPIHGKTHTIWRRFIVVVPDEFNKDTSPTLVGSLLDMSFGEPKIRYRRDIIVPMTSEAEAALNELDSVLETCKSSSGRSLKKVMKAEDLPDGMLIVIDNAKWLHARSQVNDLDRHLRRRRKGVLKYYERTNFGIIVVVVVVAITSSSCHLHKMKIRAQSLNLAAALPHFVTLVASAANPIGPNPNYKRGLVYIPSKIYPNDDKIWIQAGSPLTWYYNYGGKPSAPLNGGATQLNFVPMLWGNYNDTFIADVTNAISQGYNITHVLGFNEPDIKGNGGSNITPAAAAARWLKSIQPLAELGIKLGAPAVTGTQSGIVWLKSFFSECSNCTFDFIPMHWYGNFDGLASQIGQYTKVFKNQTQTFWLTEVASIGPNATLLDENGGLTYIGAWYLNKDQIEAASVAGNP</sequence>
<keyword evidence="5" id="KW-0464">Manganese</keyword>
<dbReference type="InterPro" id="IPR006045">
    <property type="entry name" value="Cupin_1"/>
</dbReference>
<dbReference type="InterPro" id="IPR042098">
    <property type="entry name" value="TauD-like_sf"/>
</dbReference>
<comment type="subcellular location">
    <subcellularLocation>
        <location evidence="1">Secreted</location>
    </subcellularLocation>
</comment>
<dbReference type="InterPro" id="IPR017853">
    <property type="entry name" value="GH"/>
</dbReference>
<comment type="caution">
    <text evidence="7">The sequence shown here is derived from an EMBL/GenBank/DDBJ whole genome shotgun (WGS) entry which is preliminary data.</text>
</comment>
<dbReference type="InterPro" id="IPR011051">
    <property type="entry name" value="RmlC_Cupin_sf"/>
</dbReference>
<dbReference type="EMBL" id="JAQGDS010000003">
    <property type="protein sequence ID" value="KAJ6262680.1"/>
    <property type="molecule type" value="Genomic_DNA"/>
</dbReference>
<dbReference type="GO" id="GO:0030145">
    <property type="term" value="F:manganese ion binding"/>
    <property type="evidence" value="ECO:0007669"/>
    <property type="project" value="InterPro"/>
</dbReference>
<keyword evidence="8" id="KW-1185">Reference proteome</keyword>